<accession>A0A559LF07</accession>
<evidence type="ECO:0000256" key="5">
    <source>
        <dbReference type="SAM" id="SignalP"/>
    </source>
</evidence>
<feature type="region of interest" description="Disordered" evidence="4">
    <location>
        <begin position="237"/>
        <end position="277"/>
    </location>
</feature>
<evidence type="ECO:0000313" key="6">
    <source>
        <dbReference type="EMBL" id="TVY72348.1"/>
    </source>
</evidence>
<keyword evidence="2 6" id="KW-0328">Glycosyltransferase</keyword>
<dbReference type="GO" id="GO:0006487">
    <property type="term" value="P:protein N-linked glycosylation"/>
    <property type="evidence" value="ECO:0007669"/>
    <property type="project" value="TreeGrafter"/>
</dbReference>
<gene>
    <name evidence="6" type="primary">MNT1-0</name>
    <name evidence="6" type="ORF">Focb16_v012199</name>
</gene>
<dbReference type="Proteomes" id="UP000320707">
    <property type="component" value="Unassembled WGS sequence"/>
</dbReference>
<reference evidence="6 7" key="1">
    <citation type="journal article" date="2019" name="Microbiol. Resour. Announc.">
        <title>High-quality draft genome sequence of Fusarium oxysporum f. sp. cubense strain 160527, a causal agent of Panama disease.</title>
        <authorList>
            <person name="Asai S."/>
            <person name="Ayukawa Y."/>
            <person name="Gan P."/>
            <person name="Masuda S."/>
            <person name="Komatsu K."/>
            <person name="Shirasu K."/>
            <person name="Arie T."/>
        </authorList>
    </citation>
    <scope>NUCLEOTIDE SEQUENCE [LARGE SCALE GENOMIC DNA]</scope>
    <source>
        <strain evidence="6 7">160527</strain>
    </source>
</reference>
<evidence type="ECO:0000256" key="3">
    <source>
        <dbReference type="ARBA" id="ARBA00022679"/>
    </source>
</evidence>
<dbReference type="Gene3D" id="3.90.550.10">
    <property type="entry name" value="Spore Coat Polysaccharide Biosynthesis Protein SpsA, Chain A"/>
    <property type="match status" value="1"/>
</dbReference>
<dbReference type="GO" id="GO:0006493">
    <property type="term" value="P:protein O-linked glycosylation"/>
    <property type="evidence" value="ECO:0007669"/>
    <property type="project" value="TreeGrafter"/>
</dbReference>
<dbReference type="InterPro" id="IPR002685">
    <property type="entry name" value="Glyco_trans_15"/>
</dbReference>
<comment type="caution">
    <text evidence="6">The sequence shown here is derived from an EMBL/GenBank/DDBJ whole genome shotgun (WGS) entry which is preliminary data.</text>
</comment>
<dbReference type="GO" id="GO:0016020">
    <property type="term" value="C:membrane"/>
    <property type="evidence" value="ECO:0007669"/>
    <property type="project" value="InterPro"/>
</dbReference>
<dbReference type="Pfam" id="PF01793">
    <property type="entry name" value="Glyco_transf_15"/>
    <property type="match status" value="2"/>
</dbReference>
<protein>
    <submittedName>
        <fullName evidence="6">Glycolipid 2-alpha-mannosyltransferase 1</fullName>
    </submittedName>
</protein>
<evidence type="ECO:0000256" key="2">
    <source>
        <dbReference type="ARBA" id="ARBA00022676"/>
    </source>
</evidence>
<dbReference type="GO" id="GO:0005794">
    <property type="term" value="C:Golgi apparatus"/>
    <property type="evidence" value="ECO:0007669"/>
    <property type="project" value="TreeGrafter"/>
</dbReference>
<keyword evidence="5" id="KW-0732">Signal</keyword>
<dbReference type="GO" id="GO:0000032">
    <property type="term" value="P:cell wall mannoprotein biosynthetic process"/>
    <property type="evidence" value="ECO:0007669"/>
    <property type="project" value="TreeGrafter"/>
</dbReference>
<name>A0A559LF07_FUSOC</name>
<dbReference type="PANTHER" id="PTHR31121">
    <property type="entry name" value="ALPHA-1,2 MANNOSYLTRANSFERASE KTR1"/>
    <property type="match status" value="1"/>
</dbReference>
<feature type="signal peptide" evidence="5">
    <location>
        <begin position="1"/>
        <end position="26"/>
    </location>
</feature>
<keyword evidence="3 6" id="KW-0808">Transferase</keyword>
<feature type="compositionally biased region" description="Basic and acidic residues" evidence="4">
    <location>
        <begin position="262"/>
        <end position="277"/>
    </location>
</feature>
<dbReference type="GO" id="GO:0000026">
    <property type="term" value="F:alpha-1,2-mannosyltransferase activity"/>
    <property type="evidence" value="ECO:0007669"/>
    <property type="project" value="TreeGrafter"/>
</dbReference>
<proteinExistence type="inferred from homology"/>
<dbReference type="SUPFAM" id="SSF53448">
    <property type="entry name" value="Nucleotide-diphospho-sugar transferases"/>
    <property type="match status" value="1"/>
</dbReference>
<dbReference type="InterPro" id="IPR029044">
    <property type="entry name" value="Nucleotide-diphossugar_trans"/>
</dbReference>
<feature type="compositionally biased region" description="Polar residues" evidence="4">
    <location>
        <begin position="252"/>
        <end position="261"/>
    </location>
</feature>
<dbReference type="AlphaFoldDB" id="A0A559LF07"/>
<evidence type="ECO:0000313" key="7">
    <source>
        <dbReference type="Proteomes" id="UP000320707"/>
    </source>
</evidence>
<sequence length="478" mass="54187">MAKALRFTLLWAGALALLHFTLFVCGSALPSSADAPLKAALVTLVQEDDISATLFSIQQIEDKFNNRHLYDWVFFSVQDLPERFKELTSNATNATCIFEVIPEENWNMPGWTDHSQLSGSHEINSDCNPKTFKPLADIRQMKRWSSAPFANERRLRNYEWFWRVEPGASLGQDIPFDVFRYMRDNGIAYGFNRAVLGQANLYHLSRVKSFIDKHPELLHEEADITWLIENGTGLTIQSSSSDDSYEGLESRPSGQRSSDTNRSQDETAHDRNTKNEGKGASWIGGSFATWLSEVYGNSLYPTFDIGSLAFFRSPHHTAFFHHLDSAGDFQYRRVDNVPVHSLSASMFLPRESVWNFGTKNMQLRTQLNIQPTGIGAIPDGDQRIVDYENTDSGNSVKHKNDAEEEKKSFHENWESMTPDVSEQSENPHLISGNTWMGKDVADEAEGCSFFWFWEQVLAGFSGFAGYGWETDFSCLQDD</sequence>
<comment type="similarity">
    <text evidence="1">Belongs to the glycosyltransferase 15 family.</text>
</comment>
<evidence type="ECO:0000256" key="4">
    <source>
        <dbReference type="SAM" id="MobiDB-lite"/>
    </source>
</evidence>
<dbReference type="PANTHER" id="PTHR31121:SF7">
    <property type="entry name" value="MANNOSYLTRANSFERASE KTR4-RELATED"/>
    <property type="match status" value="1"/>
</dbReference>
<dbReference type="EMBL" id="SRMI01000004">
    <property type="protein sequence ID" value="TVY72348.1"/>
    <property type="molecule type" value="Genomic_DNA"/>
</dbReference>
<feature type="chain" id="PRO_5021766623" evidence="5">
    <location>
        <begin position="27"/>
        <end position="478"/>
    </location>
</feature>
<evidence type="ECO:0000256" key="1">
    <source>
        <dbReference type="ARBA" id="ARBA00007677"/>
    </source>
</evidence>
<organism evidence="6 7">
    <name type="scientific">Fusarium oxysporum f. sp. cubense</name>
    <dbReference type="NCBI Taxonomy" id="61366"/>
    <lineage>
        <taxon>Eukaryota</taxon>
        <taxon>Fungi</taxon>
        <taxon>Dikarya</taxon>
        <taxon>Ascomycota</taxon>
        <taxon>Pezizomycotina</taxon>
        <taxon>Sordariomycetes</taxon>
        <taxon>Hypocreomycetidae</taxon>
        <taxon>Hypocreales</taxon>
        <taxon>Nectriaceae</taxon>
        <taxon>Fusarium</taxon>
        <taxon>Fusarium oxysporum species complex</taxon>
    </lineage>
</organism>